<evidence type="ECO:0000256" key="2">
    <source>
        <dbReference type="ARBA" id="ARBA00005077"/>
    </source>
</evidence>
<dbReference type="GO" id="GO:0004088">
    <property type="term" value="F:carbamoyl-phosphate synthase (glutamine-hydrolyzing) activity"/>
    <property type="evidence" value="ECO:0007669"/>
    <property type="project" value="UniProtKB-UniRule"/>
</dbReference>
<dbReference type="PANTHER" id="PTHR43418:SF7">
    <property type="entry name" value="CARBAMOYL-PHOSPHATE SYNTHASE SMALL CHAIN"/>
    <property type="match status" value="1"/>
</dbReference>
<comment type="function">
    <text evidence="11">Small subunit of the glutamine-dependent carbamoyl phosphate synthetase (CPSase). CPSase catalyzes the formation of carbamoyl phosphate from the ammonia moiety of glutamine, carbonate, and phosphate donated by ATP, constituting the first step of 2 biosynthetic pathways, one leading to arginine and/or urea and the other to pyrimidine nucleotides. The small subunit (glutamine amidotransferase) binds and cleaves glutamine to supply the large subunit with the substrate ammonia.</text>
</comment>
<comment type="pathway">
    <text evidence="2 11">Amino-acid biosynthesis; L-arginine biosynthesis; carbamoyl phosphate from bicarbonate: step 1/1.</text>
</comment>
<dbReference type="PRINTS" id="PR00096">
    <property type="entry name" value="GATASE"/>
</dbReference>
<dbReference type="PRINTS" id="PR00099">
    <property type="entry name" value="CPSGATASE"/>
</dbReference>
<dbReference type="InterPro" id="IPR029062">
    <property type="entry name" value="Class_I_gatase-like"/>
</dbReference>
<dbReference type="GO" id="GO:0005524">
    <property type="term" value="F:ATP binding"/>
    <property type="evidence" value="ECO:0007669"/>
    <property type="project" value="UniProtKB-UniRule"/>
</dbReference>
<evidence type="ECO:0000256" key="8">
    <source>
        <dbReference type="ARBA" id="ARBA00022975"/>
    </source>
</evidence>
<evidence type="ECO:0000256" key="7">
    <source>
        <dbReference type="ARBA" id="ARBA00022962"/>
    </source>
</evidence>
<dbReference type="NCBIfam" id="NF009475">
    <property type="entry name" value="PRK12838.1"/>
    <property type="match status" value="1"/>
</dbReference>
<dbReference type="InterPro" id="IPR036480">
    <property type="entry name" value="CarbP_synth_ssu_N_sf"/>
</dbReference>
<dbReference type="GO" id="GO:0044205">
    <property type="term" value="P:'de novo' UMP biosynthetic process"/>
    <property type="evidence" value="ECO:0007669"/>
    <property type="project" value="UniProtKB-UniRule"/>
</dbReference>
<feature type="binding site" evidence="11">
    <location>
        <position position="221"/>
    </location>
    <ligand>
        <name>L-glutamine</name>
        <dbReference type="ChEBI" id="CHEBI:58359"/>
    </ligand>
</feature>
<dbReference type="Pfam" id="PF00117">
    <property type="entry name" value="GATase"/>
    <property type="match status" value="1"/>
</dbReference>
<dbReference type="PANTHER" id="PTHR43418">
    <property type="entry name" value="MULTIFUNCTIONAL TRYPTOPHAN BIOSYNTHESIS PROTEIN-RELATED"/>
    <property type="match status" value="1"/>
</dbReference>
<feature type="region of interest" description="CPSase" evidence="11">
    <location>
        <begin position="1"/>
        <end position="172"/>
    </location>
</feature>
<name>A0A8A0RK80_9FIRM</name>
<dbReference type="InterPro" id="IPR006274">
    <property type="entry name" value="CarbamoylP_synth_ssu"/>
</dbReference>
<evidence type="ECO:0000256" key="6">
    <source>
        <dbReference type="ARBA" id="ARBA00022840"/>
    </source>
</evidence>
<dbReference type="SUPFAM" id="SSF52021">
    <property type="entry name" value="Carbamoyl phosphate synthetase, small subunit N-terminal domain"/>
    <property type="match status" value="1"/>
</dbReference>
<feature type="binding site" evidence="11">
    <location>
        <position position="294"/>
    </location>
    <ligand>
        <name>L-glutamine</name>
        <dbReference type="ChEBI" id="CHEBI:58359"/>
    </ligand>
</feature>
<dbReference type="Gene3D" id="3.50.30.20">
    <property type="entry name" value="Carbamoyl-phosphate synthase small subunit, N-terminal domain"/>
    <property type="match status" value="1"/>
</dbReference>
<dbReference type="CDD" id="cd01744">
    <property type="entry name" value="GATase1_CPSase"/>
    <property type="match status" value="1"/>
</dbReference>
<keyword evidence="11" id="KW-0028">Amino-acid biosynthesis</keyword>
<dbReference type="KEGG" id="kme:H0A61_01110"/>
<feature type="binding site" evidence="11">
    <location>
        <position position="223"/>
    </location>
    <ligand>
        <name>L-glutamine</name>
        <dbReference type="ChEBI" id="CHEBI:58359"/>
    </ligand>
</feature>
<dbReference type="SMART" id="SM01097">
    <property type="entry name" value="CPSase_sm_chain"/>
    <property type="match status" value="1"/>
</dbReference>
<dbReference type="SUPFAM" id="SSF52317">
    <property type="entry name" value="Class I glutamine amidotransferase-like"/>
    <property type="match status" value="1"/>
</dbReference>
<dbReference type="EC" id="6.3.5.5" evidence="11"/>
<sequence>MKAVLALEDGTYIEGKAFGAEGQREGEVVFNTSMTGYQEIMTDPSYAGQIVVMTYPLIGNYGFNREDAESTGPKIRGLIIKELCAAPSSWRSEGSLEEYMKEYDIIGIQGVDTRALTRKIREKGTLKGIISTGEQNPETLVKKAKEIDEISDMDLVGEVTCLRPYFYGGSGLNLAVIDMGVKESILRSLAGLGLRVTVFPAHTSPKEILSLEPEGILISNGPGDPKKADYAVKTAKELMECRIPIMGICLGHQILALAVGGDTYKLKFGHRGGNHPVKDVETGRVYITSQNHGFAVREDSLPDSVYVSHINLNDGTVEGMRHKELPVMSVQYHPEASPGPTDSMYLFNQFKEMMGRRKHKCL</sequence>
<dbReference type="HAMAP" id="MF_01209">
    <property type="entry name" value="CPSase_S_chain"/>
    <property type="match status" value="1"/>
</dbReference>
<evidence type="ECO:0000313" key="13">
    <source>
        <dbReference type="EMBL" id="QSQ08765.1"/>
    </source>
</evidence>
<keyword evidence="7 11" id="KW-0315">Glutamine amidotransferase</keyword>
<feature type="active site" evidence="11">
    <location>
        <position position="333"/>
    </location>
</feature>
<evidence type="ECO:0000256" key="3">
    <source>
        <dbReference type="ARBA" id="ARBA00007800"/>
    </source>
</evidence>
<feature type="binding site" evidence="11">
    <location>
        <position position="250"/>
    </location>
    <ligand>
        <name>L-glutamine</name>
        <dbReference type="ChEBI" id="CHEBI:58359"/>
    </ligand>
</feature>
<dbReference type="PROSITE" id="PS51273">
    <property type="entry name" value="GATASE_TYPE_1"/>
    <property type="match status" value="1"/>
</dbReference>
<accession>A0A8A0RK80</accession>
<dbReference type="NCBIfam" id="TIGR01368">
    <property type="entry name" value="CPSaseIIsmall"/>
    <property type="match status" value="1"/>
</dbReference>
<keyword evidence="8 11" id="KW-0665">Pyrimidine biosynthesis</keyword>
<keyword evidence="5 11" id="KW-0547">Nucleotide-binding</keyword>
<dbReference type="PRINTS" id="PR00097">
    <property type="entry name" value="ANTSNTHASEII"/>
</dbReference>
<evidence type="ECO:0000256" key="1">
    <source>
        <dbReference type="ARBA" id="ARBA00004812"/>
    </source>
</evidence>
<evidence type="ECO:0000313" key="14">
    <source>
        <dbReference type="Proteomes" id="UP000662904"/>
    </source>
</evidence>
<evidence type="ECO:0000256" key="10">
    <source>
        <dbReference type="ARBA" id="ARBA00049285"/>
    </source>
</evidence>
<comment type="similarity">
    <text evidence="3 11">Belongs to the CarA family.</text>
</comment>
<reference evidence="13" key="1">
    <citation type="submission" date="2020-07" db="EMBL/GenBank/DDBJ databases">
        <title>Koleobacter methoxysyntrophicus gen. nov., sp. nov., a novel anaerobic bacterium isolated from deep subsurface oil field and proposal of Koleobacterales ord. nov. in the phylum Firmicutes.</title>
        <authorList>
            <person name="Sakamoto S."/>
            <person name="Tamaki H."/>
        </authorList>
    </citation>
    <scope>NUCLEOTIDE SEQUENCE</scope>
    <source>
        <strain evidence="13">NRmbB1</strain>
    </source>
</reference>
<feature type="active site" description="Nucleophile" evidence="11">
    <location>
        <position position="249"/>
    </location>
</feature>
<organism evidence="13 14">
    <name type="scientific">Koleobacter methoxysyntrophicus</name>
    <dbReference type="NCBI Taxonomy" id="2751313"/>
    <lineage>
        <taxon>Bacteria</taxon>
        <taxon>Bacillati</taxon>
        <taxon>Bacillota</taxon>
        <taxon>Clostridia</taxon>
        <taxon>Koleobacterales</taxon>
        <taxon>Koleobacteraceae</taxon>
        <taxon>Koleobacter</taxon>
    </lineage>
</organism>
<dbReference type="FunFam" id="3.50.30.20:FF:000001">
    <property type="entry name" value="Carbamoyl-phosphate synthase small chain"/>
    <property type="match status" value="1"/>
</dbReference>
<dbReference type="AlphaFoldDB" id="A0A8A0RK80"/>
<dbReference type="UniPathway" id="UPA00070">
    <property type="reaction ID" value="UER00115"/>
</dbReference>
<dbReference type="UniPathway" id="UPA00068">
    <property type="reaction ID" value="UER00171"/>
</dbReference>
<evidence type="ECO:0000256" key="9">
    <source>
        <dbReference type="ARBA" id="ARBA00048816"/>
    </source>
</evidence>
<dbReference type="InterPro" id="IPR035686">
    <property type="entry name" value="CPSase_GATase1"/>
</dbReference>
<dbReference type="InterPro" id="IPR050472">
    <property type="entry name" value="Anth_synth/Amidotransfase"/>
</dbReference>
<evidence type="ECO:0000256" key="11">
    <source>
        <dbReference type="HAMAP-Rule" id="MF_01209"/>
    </source>
</evidence>
<keyword evidence="6 11" id="KW-0067">ATP-binding</keyword>
<keyword evidence="4 11" id="KW-0436">Ligase</keyword>
<dbReference type="GO" id="GO:0006207">
    <property type="term" value="P:'de novo' pyrimidine nucleobase biosynthetic process"/>
    <property type="evidence" value="ECO:0007669"/>
    <property type="project" value="InterPro"/>
</dbReference>
<dbReference type="EMBL" id="CP059066">
    <property type="protein sequence ID" value="QSQ08765.1"/>
    <property type="molecule type" value="Genomic_DNA"/>
</dbReference>
<feature type="active site" evidence="11">
    <location>
        <position position="335"/>
    </location>
</feature>
<keyword evidence="11" id="KW-0055">Arginine biosynthesis</keyword>
<feature type="domain" description="Carbamoyl-phosphate synthase small subunit N-terminal" evidence="12">
    <location>
        <begin position="1"/>
        <end position="131"/>
    </location>
</feature>
<feature type="binding site" evidence="11">
    <location>
        <position position="253"/>
    </location>
    <ligand>
        <name>L-glutamine</name>
        <dbReference type="ChEBI" id="CHEBI:58359"/>
    </ligand>
</feature>
<keyword evidence="14" id="KW-1185">Reference proteome</keyword>
<evidence type="ECO:0000256" key="5">
    <source>
        <dbReference type="ARBA" id="ARBA00022741"/>
    </source>
</evidence>
<feature type="binding site" evidence="11">
    <location>
        <position position="45"/>
    </location>
    <ligand>
        <name>L-glutamine</name>
        <dbReference type="ChEBI" id="CHEBI:58359"/>
    </ligand>
</feature>
<feature type="binding site" evidence="11">
    <location>
        <position position="291"/>
    </location>
    <ligand>
        <name>L-glutamine</name>
        <dbReference type="ChEBI" id="CHEBI:58359"/>
    </ligand>
</feature>
<gene>
    <name evidence="13" type="primary">carA_2</name>
    <name evidence="11" type="synonym">carA</name>
    <name evidence="13" type="ORF">H0A61_01110</name>
</gene>
<comment type="catalytic activity">
    <reaction evidence="10 11">
        <text>L-glutamine + H2O = L-glutamate + NH4(+)</text>
        <dbReference type="Rhea" id="RHEA:15889"/>
        <dbReference type="ChEBI" id="CHEBI:15377"/>
        <dbReference type="ChEBI" id="CHEBI:28938"/>
        <dbReference type="ChEBI" id="CHEBI:29985"/>
        <dbReference type="ChEBI" id="CHEBI:58359"/>
    </reaction>
</comment>
<dbReference type="InterPro" id="IPR017926">
    <property type="entry name" value="GATASE"/>
</dbReference>
<protein>
    <recommendedName>
        <fullName evidence="11">Carbamoyl phosphate synthase small chain</fullName>
        <ecNumber evidence="11">6.3.5.5</ecNumber>
    </recommendedName>
    <alternativeName>
        <fullName evidence="11">Carbamoyl phosphate synthetase glutamine chain</fullName>
    </alternativeName>
</protein>
<dbReference type="GO" id="GO:0006541">
    <property type="term" value="P:glutamine metabolic process"/>
    <property type="evidence" value="ECO:0007669"/>
    <property type="project" value="InterPro"/>
</dbReference>
<dbReference type="GO" id="GO:0006526">
    <property type="term" value="P:L-arginine biosynthetic process"/>
    <property type="evidence" value="ECO:0007669"/>
    <property type="project" value="UniProtKB-UniRule"/>
</dbReference>
<dbReference type="Pfam" id="PF00988">
    <property type="entry name" value="CPSase_sm_chain"/>
    <property type="match status" value="1"/>
</dbReference>
<dbReference type="RefSeq" id="WP_206708968.1">
    <property type="nucleotide sequence ID" value="NZ_CP059066.1"/>
</dbReference>
<dbReference type="InterPro" id="IPR002474">
    <property type="entry name" value="CarbamoylP_synth_ssu_N"/>
</dbReference>
<comment type="pathway">
    <text evidence="1 11">Pyrimidine metabolism; UMP biosynthesis via de novo pathway; (S)-dihydroorotate from bicarbonate: step 1/3.</text>
</comment>
<dbReference type="Gene3D" id="3.40.50.880">
    <property type="match status" value="1"/>
</dbReference>
<proteinExistence type="inferred from homology"/>
<evidence type="ECO:0000256" key="4">
    <source>
        <dbReference type="ARBA" id="ARBA00022598"/>
    </source>
</evidence>
<feature type="binding site" evidence="11">
    <location>
        <position position="293"/>
    </location>
    <ligand>
        <name>L-glutamine</name>
        <dbReference type="ChEBI" id="CHEBI:58359"/>
    </ligand>
</feature>
<evidence type="ECO:0000259" key="12">
    <source>
        <dbReference type="SMART" id="SM01097"/>
    </source>
</evidence>
<comment type="catalytic activity">
    <reaction evidence="9 11">
        <text>hydrogencarbonate + L-glutamine + 2 ATP + H2O = carbamoyl phosphate + L-glutamate + 2 ADP + phosphate + 2 H(+)</text>
        <dbReference type="Rhea" id="RHEA:18633"/>
        <dbReference type="ChEBI" id="CHEBI:15377"/>
        <dbReference type="ChEBI" id="CHEBI:15378"/>
        <dbReference type="ChEBI" id="CHEBI:17544"/>
        <dbReference type="ChEBI" id="CHEBI:29985"/>
        <dbReference type="ChEBI" id="CHEBI:30616"/>
        <dbReference type="ChEBI" id="CHEBI:43474"/>
        <dbReference type="ChEBI" id="CHEBI:58228"/>
        <dbReference type="ChEBI" id="CHEBI:58359"/>
        <dbReference type="ChEBI" id="CHEBI:456216"/>
        <dbReference type="EC" id="6.3.5.5"/>
    </reaction>
</comment>
<dbReference type="Proteomes" id="UP000662904">
    <property type="component" value="Chromosome"/>
</dbReference>
<comment type="subunit">
    <text evidence="11">Composed of two chains; the small (or glutamine) chain promotes the hydrolysis of glutamine to ammonia, which is used by the large (or ammonia) chain to synthesize carbamoyl phosphate. Tetramer of heterodimers (alpha,beta)4.</text>
</comment>